<dbReference type="InterPro" id="IPR000157">
    <property type="entry name" value="TIR_dom"/>
</dbReference>
<dbReference type="GO" id="GO:0006952">
    <property type="term" value="P:defense response"/>
    <property type="evidence" value="ECO:0007669"/>
    <property type="project" value="UniProtKB-KW"/>
</dbReference>
<dbReference type="SUPFAM" id="SSF52540">
    <property type="entry name" value="P-loop containing nucleoside triphosphate hydrolases"/>
    <property type="match status" value="1"/>
</dbReference>
<protein>
    <recommendedName>
        <fullName evidence="3">TIR domain-containing protein</fullName>
    </recommendedName>
</protein>
<dbReference type="SUPFAM" id="SSF52058">
    <property type="entry name" value="L domain-like"/>
    <property type="match status" value="4"/>
</dbReference>
<evidence type="ECO:0000256" key="2">
    <source>
        <dbReference type="ARBA" id="ARBA00023027"/>
    </source>
</evidence>
<dbReference type="PRINTS" id="PR00364">
    <property type="entry name" value="DISEASERSIST"/>
</dbReference>
<dbReference type="Pfam" id="PF00931">
    <property type="entry name" value="NB-ARC"/>
    <property type="match status" value="1"/>
</dbReference>
<dbReference type="GO" id="GO:0007165">
    <property type="term" value="P:signal transduction"/>
    <property type="evidence" value="ECO:0007669"/>
    <property type="project" value="InterPro"/>
</dbReference>
<dbReference type="Pfam" id="PF01582">
    <property type="entry name" value="TIR"/>
    <property type="match status" value="1"/>
</dbReference>
<evidence type="ECO:0000313" key="4">
    <source>
        <dbReference type="EMBL" id="KAK7354704.1"/>
    </source>
</evidence>
<proteinExistence type="predicted"/>
<accession>A0AAN9MHH1</accession>
<organism evidence="4 5">
    <name type="scientific">Phaseolus coccineus</name>
    <name type="common">Scarlet runner bean</name>
    <name type="synonym">Phaseolus multiflorus</name>
    <dbReference type="NCBI Taxonomy" id="3886"/>
    <lineage>
        <taxon>Eukaryota</taxon>
        <taxon>Viridiplantae</taxon>
        <taxon>Streptophyta</taxon>
        <taxon>Embryophyta</taxon>
        <taxon>Tracheophyta</taxon>
        <taxon>Spermatophyta</taxon>
        <taxon>Magnoliopsida</taxon>
        <taxon>eudicotyledons</taxon>
        <taxon>Gunneridae</taxon>
        <taxon>Pentapetalae</taxon>
        <taxon>rosids</taxon>
        <taxon>fabids</taxon>
        <taxon>Fabales</taxon>
        <taxon>Fabaceae</taxon>
        <taxon>Papilionoideae</taxon>
        <taxon>50 kb inversion clade</taxon>
        <taxon>NPAAA clade</taxon>
        <taxon>indigoferoid/millettioid clade</taxon>
        <taxon>Phaseoleae</taxon>
        <taxon>Phaseolus</taxon>
    </lineage>
</organism>
<dbReference type="Gene3D" id="3.40.50.10140">
    <property type="entry name" value="Toll/interleukin-1 receptor homology (TIR) domain"/>
    <property type="match status" value="1"/>
</dbReference>
<reference evidence="4 5" key="1">
    <citation type="submission" date="2024-01" db="EMBL/GenBank/DDBJ databases">
        <title>The genomes of 5 underutilized Papilionoideae crops provide insights into root nodulation and disease resistanc.</title>
        <authorList>
            <person name="Jiang F."/>
        </authorList>
    </citation>
    <scope>NUCLEOTIDE SEQUENCE [LARGE SCALE GENOMIC DNA]</scope>
    <source>
        <strain evidence="4">JINMINGXINNONG_FW02</strain>
        <tissue evidence="4">Leaves</tissue>
    </source>
</reference>
<dbReference type="EMBL" id="JAYMYR010000007">
    <property type="protein sequence ID" value="KAK7354704.1"/>
    <property type="molecule type" value="Genomic_DNA"/>
</dbReference>
<evidence type="ECO:0000313" key="5">
    <source>
        <dbReference type="Proteomes" id="UP001374584"/>
    </source>
</evidence>
<dbReference type="PANTHER" id="PTHR11017:SF263">
    <property type="entry name" value="ADP-RIBOSYL CYCLASE_CYCLIC ADP-RIBOSE HYDROLASE"/>
    <property type="match status" value="1"/>
</dbReference>
<evidence type="ECO:0000259" key="3">
    <source>
        <dbReference type="PROSITE" id="PS50104"/>
    </source>
</evidence>
<keyword evidence="1" id="KW-0611">Plant defense</keyword>
<feature type="domain" description="TIR" evidence="3">
    <location>
        <begin position="41"/>
        <end position="206"/>
    </location>
</feature>
<comment type="caution">
    <text evidence="4">The sequence shown here is derived from an EMBL/GenBank/DDBJ whole genome shotgun (WGS) entry which is preliminary data.</text>
</comment>
<keyword evidence="2" id="KW-0520">NAD</keyword>
<dbReference type="InterPro" id="IPR032675">
    <property type="entry name" value="LRR_dom_sf"/>
</dbReference>
<dbReference type="Gene3D" id="3.80.10.10">
    <property type="entry name" value="Ribonuclease Inhibitor"/>
    <property type="match status" value="6"/>
</dbReference>
<dbReference type="FunFam" id="3.40.50.10140:FF:000007">
    <property type="entry name" value="Disease resistance protein (TIR-NBS-LRR class)"/>
    <property type="match status" value="1"/>
</dbReference>
<dbReference type="PANTHER" id="PTHR11017">
    <property type="entry name" value="LEUCINE-RICH REPEAT-CONTAINING PROTEIN"/>
    <property type="match status" value="1"/>
</dbReference>
<dbReference type="Gene3D" id="3.40.50.300">
    <property type="entry name" value="P-loop containing nucleotide triphosphate hydrolases"/>
    <property type="match status" value="1"/>
</dbReference>
<dbReference type="SUPFAM" id="SSF46785">
    <property type="entry name" value="Winged helix' DNA-binding domain"/>
    <property type="match status" value="1"/>
</dbReference>
<dbReference type="InterPro" id="IPR002182">
    <property type="entry name" value="NB-ARC"/>
</dbReference>
<dbReference type="SMART" id="SM00255">
    <property type="entry name" value="TIR"/>
    <property type="match status" value="1"/>
</dbReference>
<dbReference type="InterPro" id="IPR036390">
    <property type="entry name" value="WH_DNA-bd_sf"/>
</dbReference>
<dbReference type="Gene3D" id="1.10.8.430">
    <property type="entry name" value="Helical domain of apoptotic protease-activating factors"/>
    <property type="match status" value="1"/>
</dbReference>
<dbReference type="InterPro" id="IPR042197">
    <property type="entry name" value="Apaf_helical"/>
</dbReference>
<name>A0AAN9MHH1_PHACN</name>
<sequence length="1933" mass="217925">MLHFFVSCLFLCVISYFVLWIVKRKKPVEEKHLLDNCTPQTKYDVFVSFRGEDIRDGFLSHLIMDFERKKINAFVDVKLKRGDEVWSSLVGAIKGSSISLIIFSQDYASSHWCLEELVTILECRDKYGQILIPVFYKIEPTDVRYQSSKSYQNAFAKHQRRYEINKVQIWRDSLKKSTEISGIASSKYPVDAELVKEIVKVVLEKLAKPSVNLKRLVGIDQKIASVESLIGKEPEDTRLIGIWGMGGMGKTTLVEEVFNKLKFKYDASCFLANERDQSNKHGIIPLKKSIFSKLLGYEVDIDTPNSLPEDIVRRIGGMKVLIVLDDVNDLEHVEKLLGSLDNFESGSRVIVTTRNRQVLKANKFDEEYQLRKFSFDEALQLFNLNVFKNSDHQREYNELSERVVNYSQGVPLVVKVLAARLRGNEKEVWESELDRLKKMPLREVYDILKWSYDDLDRKEQQVFLDLACFFLRLRKSVNVGSIKSLLKDGERDNSVAVDLKRLEDRALITISNDHSLHEMVLKIVQCKSSEDNVVFMHDSVQEMAWEIVRRESSRPASRSRLWDPDDVYEALKDNKGNESIRSIRIQLSTIKKQKLSPQIFAKMSMLQFLEISGNCNDDLFHQHYILAEGLQLLVTELKFFYWDHYPLKSLPENFSTEKLVILSLQQGSVEKLWGGVKNLVNLRELDLNSSLKLKEVPDLSKATNLEVLDLVCCSMVKALPSFEHQSKLRILDISYCNKLQAIPELPLFLKTLDVQSCKSLRTLPEFPMSLETLDVRGCHSLQTLPELPLSLEILDTEFCTSLLSLPKLPQPLKTLKATKCESLQILPELPLTLETLEATKCESLQILPDLPQFLTTLDVNGCKSLQTLPKLPMTLKNLDVRHCGHLQTLPNLPLSLESLDFKGCESLRALPKFPQFLNTLDVSGCMSLQTLPEFPLFLETLDARGCESLQTLPELPMCLKSLDVSGCVSLQTLPELPLSLKTLDVRGCESLQILPKLLLSLGTLDVKGCESLQTLPELPLSPKALDVKGFEPLQTLPELPLSLETLEVRGFEFVQEIVDLLLSVETLDTKLCISLKNAKTLPSSLKTLQVTDCESLQTLPELPHSLITLNTQYCSSLQTLPELPHYLKTLNVICCQSLLCLPDLPLCLETLEVTECESLQNFPELPQFLKTLDVNGCKSLQTLPDLPLRLETLDVRGCESLQTIPKLPLSLETLDVRGCESLQKLQNLPLSLETLDVTGCESLQTLIEFPQSLKTLQATNCESLQTLPKFPHSLKTLDLNGCKSLQTLPELPLSLETLDVRCCDSLLTLPELPLSLQNLDIRGCESLETLPELPMSLKSLDFRACESLEALPELPLSLENLDVRGCENLQSLPKLPFSLKILQATECESLQTLPELPPFLKVLDVNGCKSLQFLPHLPLSLETLDIRGCESLQTIQELPLSLETLDTELCTSLQTFAKLPPSLKTLEATVCDSLQTLPELPSSLQTLNVQYCSSLQNLPELPLSLKTLNVSYCQSMESLPELPPSLETLDVNGCISIQTLPKLPVSLIALNANDCESLKTVLFPSTTVEQLKENRKWLLFWNCLNLDEHSLLAMGLNARINVMKFANHHLSSPNHDDVENYNDYDDKYGSYQAGYIYPGSSMVEWLENKTTKDYLIIDLSSPAFSPSDGDGEGQKDTVGMYIDNAWTIESDHVCVIYDQRCSDMLNRRANIQTRFKIQVSTGIQTSDTGTGILSKLAFKGFGLGCSYQPAIPSRGLKSNIWRLFLPSSLKILNAIECKTADEQLTENKKRFLFWKCWNLDESFAVANGLNAQMNLMELANQPLPTPGEENMKELILVHTRVNALPSSFGDQLKLQSLHLGETDIHMLPSLYNLSQLICLYISDCKKLQTIAEIPLFPANLDVSVCTSLKTLPKLPLSLKTLQSCQILRVLSCL</sequence>
<dbReference type="PROSITE" id="PS50104">
    <property type="entry name" value="TIR"/>
    <property type="match status" value="1"/>
</dbReference>
<keyword evidence="5" id="KW-1185">Reference proteome</keyword>
<evidence type="ECO:0000256" key="1">
    <source>
        <dbReference type="ARBA" id="ARBA00022821"/>
    </source>
</evidence>
<dbReference type="InterPro" id="IPR044974">
    <property type="entry name" value="Disease_R_plants"/>
</dbReference>
<gene>
    <name evidence="4" type="ORF">VNO80_20171</name>
</gene>
<dbReference type="SUPFAM" id="SSF52200">
    <property type="entry name" value="Toll/Interleukin receptor TIR domain"/>
    <property type="match status" value="1"/>
</dbReference>
<dbReference type="Proteomes" id="UP001374584">
    <property type="component" value="Unassembled WGS sequence"/>
</dbReference>
<dbReference type="InterPro" id="IPR035897">
    <property type="entry name" value="Toll_tir_struct_dom_sf"/>
</dbReference>
<dbReference type="InterPro" id="IPR027417">
    <property type="entry name" value="P-loop_NTPase"/>
</dbReference>
<dbReference type="GO" id="GO:0043531">
    <property type="term" value="F:ADP binding"/>
    <property type="evidence" value="ECO:0007669"/>
    <property type="project" value="InterPro"/>
</dbReference>
<dbReference type="SMART" id="SM00364">
    <property type="entry name" value="LRR_BAC"/>
    <property type="match status" value="32"/>
</dbReference>